<dbReference type="KEGG" id="sjp:SJA_C1-24870"/>
<dbReference type="EMBL" id="AP010803">
    <property type="protein sequence ID" value="BAI97321.1"/>
    <property type="molecule type" value="Genomic_DNA"/>
</dbReference>
<sequence>MAELRPFIDLRRSNRHFPFGISWPAAWTTDFGWGAVIPPPAGGRGLGGGPARHQRCFATAKSLFGNARKIAFRGGTSPLPHPATHMIVPLGGRVGERAGAAVRRKAHFQTDSKPEAPPDQVRGRAHP</sequence>
<evidence type="ECO:0000313" key="3">
    <source>
        <dbReference type="Proteomes" id="UP000007753"/>
    </source>
</evidence>
<dbReference type="AlphaFoldDB" id="D4Z3Y9"/>
<organism evidence="2 3">
    <name type="scientific">Sphingobium indicum (strain DSM 16413 / CCM 7287 / MTCC 6362 / UT26 / NBRC 101211 / UT26S)</name>
    <name type="common">Sphingobium japonicum</name>
    <dbReference type="NCBI Taxonomy" id="452662"/>
    <lineage>
        <taxon>Bacteria</taxon>
        <taxon>Pseudomonadati</taxon>
        <taxon>Pseudomonadota</taxon>
        <taxon>Alphaproteobacteria</taxon>
        <taxon>Sphingomonadales</taxon>
        <taxon>Sphingomonadaceae</taxon>
        <taxon>Sphingobium</taxon>
    </lineage>
</organism>
<evidence type="ECO:0000313" key="2">
    <source>
        <dbReference type="EMBL" id="BAI97321.1"/>
    </source>
</evidence>
<protein>
    <submittedName>
        <fullName evidence="2">Uncharacterized protein</fullName>
    </submittedName>
</protein>
<dbReference type="HOGENOM" id="CLU_1969117_0_0_5"/>
<evidence type="ECO:0000256" key="1">
    <source>
        <dbReference type="SAM" id="MobiDB-lite"/>
    </source>
</evidence>
<reference evidence="2 3" key="1">
    <citation type="journal article" date="2010" name="J. Bacteriol.">
        <title>Complete genome sequence of the representative gamma-hexachlorocyclohexane-degrading bacterium Sphingobium japonicum UT26.</title>
        <authorList>
            <person name="Nagata Y."/>
            <person name="Ohtsubo Y."/>
            <person name="Endo R."/>
            <person name="Ichikawa N."/>
            <person name="Ankai A."/>
            <person name="Oguchi A."/>
            <person name="Fukui S."/>
            <person name="Fujita N."/>
            <person name="Tsuda M."/>
        </authorList>
    </citation>
    <scope>NUCLEOTIDE SEQUENCE [LARGE SCALE GENOMIC DNA]</scope>
    <source>
        <strain evidence="3">DSM 16413 / CCM 7287 / MTCC 6362 / UT26 / NBRC 101211 / UT26S</strain>
    </source>
</reference>
<feature type="region of interest" description="Disordered" evidence="1">
    <location>
        <begin position="98"/>
        <end position="127"/>
    </location>
</feature>
<keyword evidence="3" id="KW-1185">Reference proteome</keyword>
<name>D4Z3Y9_SPHIU</name>
<dbReference type="Proteomes" id="UP000007753">
    <property type="component" value="Chromosome 1"/>
</dbReference>
<dbReference type="STRING" id="452662.SJA_C1-24870"/>
<gene>
    <name evidence="2" type="ordered locus">SJA_C1-24870</name>
</gene>
<accession>D4Z3Y9</accession>
<proteinExistence type="predicted"/>